<evidence type="ECO:0000313" key="2">
    <source>
        <dbReference type="Proteomes" id="UP000225553"/>
    </source>
</evidence>
<name>A0A223LHN0_9CAUD</name>
<accession>A0A223LHN0</accession>
<evidence type="ECO:0000313" key="1">
    <source>
        <dbReference type="EMBL" id="ASU03492.1"/>
    </source>
</evidence>
<dbReference type="EMBL" id="MF459646">
    <property type="protein sequence ID" value="ASU03492.1"/>
    <property type="molecule type" value="Genomic_DNA"/>
</dbReference>
<reference evidence="2" key="1">
    <citation type="submission" date="2017-07" db="EMBL/GenBank/DDBJ databases">
        <authorList>
            <person name="Putnam M.J."/>
            <person name="Sharma R."/>
            <person name="Kruger J.L."/>
            <person name="Berg J.A."/>
            <person name="Payne A.M."/>
            <person name="Fajardo C.P."/>
            <person name="Breakwell D.P."/>
            <person name="Hope S."/>
            <person name="Grose J.H."/>
        </authorList>
    </citation>
    <scope>NUCLEOTIDE SEQUENCE [LARGE SCALE GENOMIC DNA]</scope>
</reference>
<organism evidence="1 2">
    <name type="scientific">Erwinia phage vB_EamM_RisingSun</name>
    <dbReference type="NCBI Taxonomy" id="2026080"/>
    <lineage>
        <taxon>Viruses</taxon>
        <taxon>Duplodnaviria</taxon>
        <taxon>Heunggongvirae</taxon>
        <taxon>Uroviricota</taxon>
        <taxon>Caudoviricetes</taxon>
        <taxon>Chimalliviridae</taxon>
        <taxon>Risingsunvirus</taxon>
        <taxon>Risingsunvirus risingsun</taxon>
    </lineage>
</organism>
<keyword evidence="2" id="KW-1185">Reference proteome</keyword>
<proteinExistence type="predicted"/>
<protein>
    <submittedName>
        <fullName evidence="1">Uncharacterized protein</fullName>
    </submittedName>
</protein>
<dbReference type="Proteomes" id="UP000225553">
    <property type="component" value="Segment"/>
</dbReference>
<sequence>MEVKFDVTPAQLKRLMGNSQTDKEVVARLISAINQSEFFKSIDDLASDIVAHILNTVTVKANERGFSIAGTAMFYITNVNPQKFDKEVFDTLVEMVRNRLLKMGLIYKHPECDKVTDGDLWKFGENQPAIFRDSAAFHFAHTFSQFK</sequence>
<gene>
    <name evidence="1" type="ORF">RISINGSUN_178</name>
</gene>